<protein>
    <submittedName>
        <fullName evidence="1">Haloacid dehalogenase-like hydrolase family protein</fullName>
    </submittedName>
</protein>
<accession>A0A0A9ESI9</accession>
<evidence type="ECO:0000313" key="1">
    <source>
        <dbReference type="EMBL" id="JAE03047.1"/>
    </source>
</evidence>
<dbReference type="GO" id="GO:0016787">
    <property type="term" value="F:hydrolase activity"/>
    <property type="evidence" value="ECO:0007669"/>
    <property type="project" value="UniProtKB-KW"/>
</dbReference>
<sequence>MVKFYTRTECKTYRSLAPADPIAILRWAMAGTCSWWRTVQSRQLSQRPTSWCLWTHWRARHPTGWSRCWCPPPP</sequence>
<keyword evidence="1" id="KW-0378">Hydrolase</keyword>
<reference evidence="1" key="1">
    <citation type="submission" date="2014-09" db="EMBL/GenBank/DDBJ databases">
        <authorList>
            <person name="Magalhaes I.L.F."/>
            <person name="Oliveira U."/>
            <person name="Santos F.R."/>
            <person name="Vidigal T.H.D.A."/>
            <person name="Brescovit A.D."/>
            <person name="Santos A.J."/>
        </authorList>
    </citation>
    <scope>NUCLEOTIDE SEQUENCE</scope>
    <source>
        <tissue evidence="1">Shoot tissue taken approximately 20 cm above the soil surface</tissue>
    </source>
</reference>
<organism evidence="1">
    <name type="scientific">Arundo donax</name>
    <name type="common">Giant reed</name>
    <name type="synonym">Donax arundinaceus</name>
    <dbReference type="NCBI Taxonomy" id="35708"/>
    <lineage>
        <taxon>Eukaryota</taxon>
        <taxon>Viridiplantae</taxon>
        <taxon>Streptophyta</taxon>
        <taxon>Embryophyta</taxon>
        <taxon>Tracheophyta</taxon>
        <taxon>Spermatophyta</taxon>
        <taxon>Magnoliopsida</taxon>
        <taxon>Liliopsida</taxon>
        <taxon>Poales</taxon>
        <taxon>Poaceae</taxon>
        <taxon>PACMAD clade</taxon>
        <taxon>Arundinoideae</taxon>
        <taxon>Arundineae</taxon>
        <taxon>Arundo</taxon>
    </lineage>
</organism>
<proteinExistence type="predicted"/>
<reference evidence="1" key="2">
    <citation type="journal article" date="2015" name="Data Brief">
        <title>Shoot transcriptome of the giant reed, Arundo donax.</title>
        <authorList>
            <person name="Barrero R.A."/>
            <person name="Guerrero F.D."/>
            <person name="Moolhuijzen P."/>
            <person name="Goolsby J.A."/>
            <person name="Tidwell J."/>
            <person name="Bellgard S.E."/>
            <person name="Bellgard M.I."/>
        </authorList>
    </citation>
    <scope>NUCLEOTIDE SEQUENCE</scope>
    <source>
        <tissue evidence="1">Shoot tissue taken approximately 20 cm above the soil surface</tissue>
    </source>
</reference>
<name>A0A0A9ESI9_ARUDO</name>
<dbReference type="EMBL" id="GBRH01194849">
    <property type="protein sequence ID" value="JAE03047.1"/>
    <property type="molecule type" value="Transcribed_RNA"/>
</dbReference>
<dbReference type="AlphaFoldDB" id="A0A0A9ESI9"/>